<feature type="transmembrane region" description="Helical" evidence="1">
    <location>
        <begin position="5"/>
        <end position="22"/>
    </location>
</feature>
<evidence type="ECO:0000259" key="2">
    <source>
        <dbReference type="Pfam" id="PF22570"/>
    </source>
</evidence>
<evidence type="ECO:0000256" key="1">
    <source>
        <dbReference type="SAM" id="Phobius"/>
    </source>
</evidence>
<evidence type="ECO:0000313" key="4">
    <source>
        <dbReference type="Proteomes" id="UP001263852"/>
    </source>
</evidence>
<sequence>MRKNWFWPIFLIASAVILITSQLGLFSYHLSLLTVFFTLILVACLGSSLRYLNMSGIVFSVAFLAIIYARPLGITRLVPWTILGAALLLSIGLSMLIRPRYYRYHRSHYHHHEHHRDTEENVGTINDDHVNLDISLGNSIRYIHSEHFKSATLNVSMAGAKVYFDDVNIQDNQATISVDVSLGSLELYLPKTWQVQEAISNSMGHVSTEGTPLTAGPGVTINGSVSLGELRIIYI</sequence>
<protein>
    <recommendedName>
        <fullName evidence="2">LiaF transmembrane domain-containing protein</fullName>
    </recommendedName>
</protein>
<comment type="caution">
    <text evidence="3">The sequence shown here is derived from an EMBL/GenBank/DDBJ whole genome shotgun (WGS) entry which is preliminary data.</text>
</comment>
<dbReference type="GeneID" id="49393835"/>
<proteinExistence type="predicted"/>
<dbReference type="EMBL" id="JAVLAO010000001">
    <property type="protein sequence ID" value="MDT7039264.1"/>
    <property type="molecule type" value="Genomic_DNA"/>
</dbReference>
<keyword evidence="1" id="KW-1133">Transmembrane helix</keyword>
<organism evidence="3 4">
    <name type="scientific">Lactiplantibacillus pentosus</name>
    <name type="common">Lactobacillus pentosus</name>
    <dbReference type="NCBI Taxonomy" id="1589"/>
    <lineage>
        <taxon>Bacteria</taxon>
        <taxon>Bacillati</taxon>
        <taxon>Bacillota</taxon>
        <taxon>Bacilli</taxon>
        <taxon>Lactobacillales</taxon>
        <taxon>Lactobacillaceae</taxon>
        <taxon>Lactiplantibacillus</taxon>
    </lineage>
</organism>
<reference evidence="3" key="1">
    <citation type="submission" date="2023-08" db="EMBL/GenBank/DDBJ databases">
        <authorList>
            <person name="Page C.A."/>
            <person name="Perez-Diaz I.M."/>
        </authorList>
    </citation>
    <scope>NUCLEOTIDE SEQUENCE</scope>
    <source>
        <strain evidence="3">1.8.9</strain>
    </source>
</reference>
<feature type="transmembrane region" description="Helical" evidence="1">
    <location>
        <begin position="28"/>
        <end position="45"/>
    </location>
</feature>
<name>A0AAP5Q2K1_LACPE</name>
<dbReference type="AlphaFoldDB" id="A0AAP5Q2K1"/>
<feature type="transmembrane region" description="Helical" evidence="1">
    <location>
        <begin position="52"/>
        <end position="71"/>
    </location>
</feature>
<keyword evidence="1" id="KW-0472">Membrane</keyword>
<dbReference type="Pfam" id="PF22570">
    <property type="entry name" value="LiaF-TM"/>
    <property type="match status" value="1"/>
</dbReference>
<dbReference type="Proteomes" id="UP001263852">
    <property type="component" value="Unassembled WGS sequence"/>
</dbReference>
<dbReference type="InterPro" id="IPR054331">
    <property type="entry name" value="LiaF_TM"/>
</dbReference>
<dbReference type="RefSeq" id="WP_050338801.1">
    <property type="nucleotide sequence ID" value="NZ_BJZC01000177.1"/>
</dbReference>
<evidence type="ECO:0000313" key="3">
    <source>
        <dbReference type="EMBL" id="MDT7039264.1"/>
    </source>
</evidence>
<feature type="transmembrane region" description="Helical" evidence="1">
    <location>
        <begin position="77"/>
        <end position="97"/>
    </location>
</feature>
<keyword evidence="1" id="KW-0812">Transmembrane</keyword>
<feature type="domain" description="LiaF transmembrane" evidence="2">
    <location>
        <begin position="6"/>
        <end position="100"/>
    </location>
</feature>
<gene>
    <name evidence="3" type="ORF">RI555_09735</name>
</gene>
<accession>A0AAP5Q2K1</accession>